<dbReference type="AlphaFoldDB" id="A0A0S4LK80"/>
<keyword evidence="4" id="KW-1185">Reference proteome</keyword>
<dbReference type="EMBL" id="CZQA01000009">
    <property type="protein sequence ID" value="CUS37162.1"/>
    <property type="molecule type" value="Genomic_DNA"/>
</dbReference>
<dbReference type="InterPro" id="IPR025392">
    <property type="entry name" value="DUF4124"/>
</dbReference>
<sequence>MMVVKQYCWALVMWFCVVLGQGLSVEAWATTMYSYIDEQGNLVYTDALETVPQKYRAKVKAHEQPDAVTKPPSALQSVQEKIKAQAKNLGSGMSSVNLDLSGLAPEQSKIVTQAGLAAVVLLAIMFFSKNSPMVRLLALGLLIVLGIGTPVLMYTSNGGPMDRMKEKAVTAGQTQQNRLQVSP</sequence>
<keyword evidence="1" id="KW-1133">Transmembrane helix</keyword>
<evidence type="ECO:0000313" key="4">
    <source>
        <dbReference type="Proteomes" id="UP000199032"/>
    </source>
</evidence>
<dbReference type="RefSeq" id="WP_090749655.1">
    <property type="nucleotide sequence ID" value="NZ_CZQA01000009.1"/>
</dbReference>
<gene>
    <name evidence="3" type="ORF">COMA1_30440</name>
</gene>
<evidence type="ECO:0000313" key="3">
    <source>
        <dbReference type="EMBL" id="CUS37162.1"/>
    </source>
</evidence>
<dbReference type="OrthoDB" id="9801728at2"/>
<accession>A0A0S4LK80</accession>
<dbReference type="Proteomes" id="UP000199032">
    <property type="component" value="Unassembled WGS sequence"/>
</dbReference>
<evidence type="ECO:0000256" key="1">
    <source>
        <dbReference type="SAM" id="Phobius"/>
    </source>
</evidence>
<proteinExistence type="predicted"/>
<feature type="transmembrane region" description="Helical" evidence="1">
    <location>
        <begin position="134"/>
        <end position="154"/>
    </location>
</feature>
<dbReference type="Pfam" id="PF13511">
    <property type="entry name" value="DUF4124"/>
    <property type="match status" value="1"/>
</dbReference>
<feature type="transmembrane region" description="Helical" evidence="1">
    <location>
        <begin position="110"/>
        <end position="127"/>
    </location>
</feature>
<reference evidence="3 4" key="1">
    <citation type="submission" date="2015-10" db="EMBL/GenBank/DDBJ databases">
        <authorList>
            <person name="Gilbert D.G."/>
        </authorList>
    </citation>
    <scope>NUCLEOTIDE SEQUENCE [LARGE SCALE GENOMIC DNA]</scope>
    <source>
        <strain evidence="3">COMA1</strain>
    </source>
</reference>
<evidence type="ECO:0000259" key="2">
    <source>
        <dbReference type="Pfam" id="PF13511"/>
    </source>
</evidence>
<protein>
    <recommendedName>
        <fullName evidence="2">DUF4124 domain-containing protein</fullName>
    </recommendedName>
</protein>
<name>A0A0S4LK80_9BACT</name>
<keyword evidence="1" id="KW-0812">Transmembrane</keyword>
<feature type="domain" description="DUF4124" evidence="2">
    <location>
        <begin position="25"/>
        <end position="73"/>
    </location>
</feature>
<organism evidence="3 4">
    <name type="scientific">Candidatus Nitrospira nitrosa</name>
    <dbReference type="NCBI Taxonomy" id="1742972"/>
    <lineage>
        <taxon>Bacteria</taxon>
        <taxon>Pseudomonadati</taxon>
        <taxon>Nitrospirota</taxon>
        <taxon>Nitrospiria</taxon>
        <taxon>Nitrospirales</taxon>
        <taxon>Nitrospiraceae</taxon>
        <taxon>Nitrospira</taxon>
    </lineage>
</organism>
<keyword evidence="1" id="KW-0472">Membrane</keyword>